<dbReference type="EMBL" id="MSCL01000001">
    <property type="protein sequence ID" value="PQJ74525.1"/>
    <property type="molecule type" value="Genomic_DNA"/>
</dbReference>
<sequence>MKTILTTIFLAATLIGTASKKDIDVANQPLSKAFENTTKNIKALTNQYDNQQCRTKEYFGTKKIGDNESLEFVMIFCTKGFINSKSTSDEKFVRLKIQHKQTKNGVTKISQHESVHTVKSTIEHPNMVSAKLIELSLSKIEKNEFSLSKIFDMNKLKLIYPTGYEDNFVRMLNLNGWGFVDLKDKNKNEDEDEGW</sequence>
<comment type="caution">
    <text evidence="1">The sequence shown here is derived from an EMBL/GenBank/DDBJ whole genome shotgun (WGS) entry which is preliminary data.</text>
</comment>
<gene>
    <name evidence="1" type="ORF">BTO13_04285</name>
</gene>
<dbReference type="AlphaFoldDB" id="A0A2S7WA69"/>
<proteinExistence type="predicted"/>
<reference evidence="1 2" key="1">
    <citation type="submission" date="2016-12" db="EMBL/GenBank/DDBJ databases">
        <title>Trade-off between light-utilization and light-protection in marine flavobacteria.</title>
        <authorList>
            <person name="Kumagai Y."/>
            <person name="Yoshizawa S."/>
            <person name="Kogure K."/>
            <person name="Iwasaki W."/>
        </authorList>
    </citation>
    <scope>NUCLEOTIDE SEQUENCE [LARGE SCALE GENOMIC DNA]</scope>
    <source>
        <strain evidence="1 2">KCTC 22729</strain>
    </source>
</reference>
<dbReference type="Proteomes" id="UP000237608">
    <property type="component" value="Unassembled WGS sequence"/>
</dbReference>
<protein>
    <submittedName>
        <fullName evidence="1">Uncharacterized protein</fullName>
    </submittedName>
</protein>
<accession>A0A2S7WA69</accession>
<dbReference type="RefSeq" id="WP_105045673.1">
    <property type="nucleotide sequence ID" value="NZ_CP150662.1"/>
</dbReference>
<organism evidence="1 2">
    <name type="scientific">Polaribacter gangjinensis</name>
    <dbReference type="NCBI Taxonomy" id="574710"/>
    <lineage>
        <taxon>Bacteria</taxon>
        <taxon>Pseudomonadati</taxon>
        <taxon>Bacteroidota</taxon>
        <taxon>Flavobacteriia</taxon>
        <taxon>Flavobacteriales</taxon>
        <taxon>Flavobacteriaceae</taxon>
    </lineage>
</organism>
<evidence type="ECO:0000313" key="2">
    <source>
        <dbReference type="Proteomes" id="UP000237608"/>
    </source>
</evidence>
<name>A0A2S7WA69_9FLAO</name>
<evidence type="ECO:0000313" key="1">
    <source>
        <dbReference type="EMBL" id="PQJ74525.1"/>
    </source>
</evidence>
<keyword evidence="2" id="KW-1185">Reference proteome</keyword>